<dbReference type="Gene3D" id="2.70.70.10">
    <property type="entry name" value="Glucose Permease (Domain IIA)"/>
    <property type="match status" value="1"/>
</dbReference>
<dbReference type="KEGG" id="eff:skT53_29130"/>
<gene>
    <name evidence="4" type="ORF">skT53_29130</name>
</gene>
<dbReference type="PANTHER" id="PTHR21666:SF270">
    <property type="entry name" value="MUREIN HYDROLASE ACTIVATOR ENVC"/>
    <property type="match status" value="1"/>
</dbReference>
<dbReference type="SUPFAM" id="SSF54106">
    <property type="entry name" value="LysM domain"/>
    <property type="match status" value="1"/>
</dbReference>
<evidence type="ECO:0000313" key="5">
    <source>
        <dbReference type="Proteomes" id="UP000593802"/>
    </source>
</evidence>
<dbReference type="SMART" id="SM00257">
    <property type="entry name" value="LysM"/>
    <property type="match status" value="1"/>
</dbReference>
<dbReference type="Pfam" id="PF07501">
    <property type="entry name" value="G5"/>
    <property type="match status" value="1"/>
</dbReference>
<dbReference type="InterPro" id="IPR011098">
    <property type="entry name" value="G5_dom"/>
</dbReference>
<dbReference type="InterPro" id="IPR016047">
    <property type="entry name" value="M23ase_b-sheet_dom"/>
</dbReference>
<dbReference type="Gene3D" id="3.10.350.10">
    <property type="entry name" value="LysM domain"/>
    <property type="match status" value="1"/>
</dbReference>
<keyword evidence="1" id="KW-0732">Signal</keyword>
<sequence length="481" mass="52595">MADLNPEWHTHLRTFAVANKDYTKEQLRQLHWKKLLQDVKGQIHHTFTVGKTAAAAAIVLVTALGAFGIQHAVNKTTLYYKVYVDGQYVGDVKDPNFVYEKIALLGDKFHASVSVVPAHERLRGSTSEAAVSLALNDALYAKRNAVVIRVNGDDAVAVQDEAAAQAVIDQLKAKFASADTAVQEVKISQSIAFVKERVNRDEVRSIDEAVAALLQSKEKPKKYLVSRGDSLWTIANRNHISVETLKQVNPQITDENALQEGEEIAVNSSEPIVTVETVEELNRTVPLKFETVYQDDATMNKGEQQVLVEGHDGESQQRVQIRKKNGVTYAEVVLSEQVLQPKTDQVIRRGVKIPGVASGDWVWPVASRTISSTYGEWRGNSRHNAIDISAAMGTPVYASNNGRVIFAGWDNGGYGKCIRIDHGNGIVSIYGHLSVVGVSVGQTVGKGDLIGRVGSTGESTGPHLHYEVRVNGVQVNPTPYM</sequence>
<dbReference type="Pfam" id="PF01476">
    <property type="entry name" value="LysM"/>
    <property type="match status" value="1"/>
</dbReference>
<name>A0A7I8DCM9_9BACL</name>
<accession>A0A7I8DCM9</accession>
<feature type="domain" description="LysM" evidence="3">
    <location>
        <begin position="221"/>
        <end position="266"/>
    </location>
</feature>
<dbReference type="Gene3D" id="2.20.230.10">
    <property type="entry name" value="Resuscitation-promoting factor rpfb"/>
    <property type="match status" value="1"/>
</dbReference>
<dbReference type="InterPro" id="IPR018392">
    <property type="entry name" value="LysM"/>
</dbReference>
<evidence type="ECO:0000259" key="3">
    <source>
        <dbReference type="PROSITE" id="PS51782"/>
    </source>
</evidence>
<dbReference type="PROSITE" id="PS51782">
    <property type="entry name" value="LYSM"/>
    <property type="match status" value="1"/>
</dbReference>
<evidence type="ECO:0000256" key="1">
    <source>
        <dbReference type="ARBA" id="ARBA00022729"/>
    </source>
</evidence>
<dbReference type="CDD" id="cd00118">
    <property type="entry name" value="LysM"/>
    <property type="match status" value="1"/>
</dbReference>
<dbReference type="Proteomes" id="UP000593802">
    <property type="component" value="Chromosome"/>
</dbReference>
<protein>
    <submittedName>
        <fullName evidence="4">Uncharacterized protein</fullName>
    </submittedName>
</protein>
<dbReference type="Pfam" id="PF01551">
    <property type="entry name" value="Peptidase_M23"/>
    <property type="match status" value="1"/>
</dbReference>
<reference evidence="4 5" key="1">
    <citation type="submission" date="2020-08" db="EMBL/GenBank/DDBJ databases">
        <title>Complete Genome Sequence of Effusibacillus dendaii Strain skT53, Isolated from Farmland soil.</title>
        <authorList>
            <person name="Konishi T."/>
            <person name="Kawasaki H."/>
        </authorList>
    </citation>
    <scope>NUCLEOTIDE SEQUENCE [LARGE SCALE GENOMIC DNA]</scope>
    <source>
        <strain evidence="5">skT53</strain>
    </source>
</reference>
<dbReference type="SMART" id="SM01208">
    <property type="entry name" value="G5"/>
    <property type="match status" value="1"/>
</dbReference>
<dbReference type="EMBL" id="AP023366">
    <property type="protein sequence ID" value="BCJ87928.1"/>
    <property type="molecule type" value="Genomic_DNA"/>
</dbReference>
<dbReference type="AlphaFoldDB" id="A0A7I8DCM9"/>
<dbReference type="CDD" id="cd12797">
    <property type="entry name" value="M23_peptidase"/>
    <property type="match status" value="1"/>
</dbReference>
<dbReference type="GO" id="GO:0004222">
    <property type="term" value="F:metalloendopeptidase activity"/>
    <property type="evidence" value="ECO:0007669"/>
    <property type="project" value="TreeGrafter"/>
</dbReference>
<dbReference type="PANTHER" id="PTHR21666">
    <property type="entry name" value="PEPTIDASE-RELATED"/>
    <property type="match status" value="1"/>
</dbReference>
<dbReference type="RefSeq" id="WP_200758441.1">
    <property type="nucleotide sequence ID" value="NZ_AP023366.1"/>
</dbReference>
<evidence type="ECO:0000313" key="4">
    <source>
        <dbReference type="EMBL" id="BCJ87928.1"/>
    </source>
</evidence>
<dbReference type="InterPro" id="IPR011055">
    <property type="entry name" value="Dup_hybrid_motif"/>
</dbReference>
<feature type="domain" description="G5" evidence="2">
    <location>
        <begin position="272"/>
        <end position="353"/>
    </location>
</feature>
<proteinExistence type="predicted"/>
<dbReference type="InterPro" id="IPR036779">
    <property type="entry name" value="LysM_dom_sf"/>
</dbReference>
<dbReference type="InterPro" id="IPR050570">
    <property type="entry name" value="Cell_wall_metabolism_enzyme"/>
</dbReference>
<keyword evidence="5" id="KW-1185">Reference proteome</keyword>
<evidence type="ECO:0000259" key="2">
    <source>
        <dbReference type="PROSITE" id="PS51109"/>
    </source>
</evidence>
<dbReference type="PROSITE" id="PS51109">
    <property type="entry name" value="G5"/>
    <property type="match status" value="1"/>
</dbReference>
<organism evidence="4 5">
    <name type="scientific">Effusibacillus dendaii</name>
    <dbReference type="NCBI Taxonomy" id="2743772"/>
    <lineage>
        <taxon>Bacteria</taxon>
        <taxon>Bacillati</taxon>
        <taxon>Bacillota</taxon>
        <taxon>Bacilli</taxon>
        <taxon>Bacillales</taxon>
        <taxon>Alicyclobacillaceae</taxon>
        <taxon>Effusibacillus</taxon>
    </lineage>
</organism>
<dbReference type="SUPFAM" id="SSF51261">
    <property type="entry name" value="Duplicated hybrid motif"/>
    <property type="match status" value="1"/>
</dbReference>